<proteinExistence type="predicted"/>
<dbReference type="PANTHER" id="PTHR43656">
    <property type="entry name" value="BINDING OXIDOREDUCTASE, PUTATIVE (AFU_ORTHOLOGUE AFUA_2G08260)-RELATED"/>
    <property type="match status" value="1"/>
</dbReference>
<evidence type="ECO:0000313" key="5">
    <source>
        <dbReference type="Proteomes" id="UP000654947"/>
    </source>
</evidence>
<keyword evidence="5" id="KW-1185">Reference proteome</keyword>
<dbReference type="InterPro" id="IPR051799">
    <property type="entry name" value="NADH_flavin_oxidoreductase"/>
</dbReference>
<protein>
    <submittedName>
        <fullName evidence="4">Oxidoreductase</fullName>
    </submittedName>
</protein>
<accession>A0A919CLC4</accession>
<comment type="caution">
    <text evidence="4">The sequence shown here is derived from an EMBL/GenBank/DDBJ whole genome shotgun (WGS) entry which is preliminary data.</text>
</comment>
<evidence type="ECO:0000256" key="2">
    <source>
        <dbReference type="ARBA" id="ARBA00023002"/>
    </source>
</evidence>
<dbReference type="FunFam" id="3.20.20.70:FF:000262">
    <property type="entry name" value="NADH:flavin oxidoreductase"/>
    <property type="match status" value="1"/>
</dbReference>
<name>A0A919CLC4_9ACTN</name>
<dbReference type="EMBL" id="BMXL01000039">
    <property type="protein sequence ID" value="GHD36400.1"/>
    <property type="molecule type" value="Genomic_DNA"/>
</dbReference>
<reference evidence="4 5" key="1">
    <citation type="journal article" date="2014" name="Int. J. Syst. Evol. Microbiol.">
        <title>Complete genome sequence of Corynebacterium casei LMG S-19264T (=DSM 44701T), isolated from a smear-ripened cheese.</title>
        <authorList>
            <consortium name="US DOE Joint Genome Institute (JGI-PGF)"/>
            <person name="Walter F."/>
            <person name="Albersmeier A."/>
            <person name="Kalinowski J."/>
            <person name="Ruckert C."/>
        </authorList>
    </citation>
    <scope>NUCLEOTIDE SEQUENCE [LARGE SCALE GENOMIC DNA]</scope>
    <source>
        <strain evidence="4 5">KCTC 19473</strain>
    </source>
</reference>
<gene>
    <name evidence="4" type="ORF">GCM10007147_43740</name>
</gene>
<feature type="domain" description="NADH:flavin oxidoreductase/NADH oxidase N-terminal" evidence="3">
    <location>
        <begin position="11"/>
        <end position="242"/>
    </location>
</feature>
<keyword evidence="1" id="KW-0285">Flavoprotein</keyword>
<evidence type="ECO:0000256" key="1">
    <source>
        <dbReference type="ARBA" id="ARBA00022630"/>
    </source>
</evidence>
<dbReference type="CDD" id="cd04747">
    <property type="entry name" value="OYE_like_5_FMN"/>
    <property type="match status" value="1"/>
</dbReference>
<dbReference type="GO" id="GO:0016491">
    <property type="term" value="F:oxidoreductase activity"/>
    <property type="evidence" value="ECO:0007669"/>
    <property type="project" value="UniProtKB-KW"/>
</dbReference>
<dbReference type="InterPro" id="IPR001155">
    <property type="entry name" value="OxRdtase_FMN_N"/>
</dbReference>
<dbReference type="RefSeq" id="WP_193518639.1">
    <property type="nucleotide sequence ID" value="NZ_BMXL01000039.1"/>
</dbReference>
<organism evidence="4 5">
    <name type="scientific">Nocardiopsis kunsanensis</name>
    <dbReference type="NCBI Taxonomy" id="141693"/>
    <lineage>
        <taxon>Bacteria</taxon>
        <taxon>Bacillati</taxon>
        <taxon>Actinomycetota</taxon>
        <taxon>Actinomycetes</taxon>
        <taxon>Streptosporangiales</taxon>
        <taxon>Nocardiopsidaceae</taxon>
        <taxon>Nocardiopsis</taxon>
    </lineage>
</organism>
<keyword evidence="2" id="KW-0560">Oxidoreductase</keyword>
<dbReference type="PANTHER" id="PTHR43656:SF2">
    <property type="entry name" value="BINDING OXIDOREDUCTASE, PUTATIVE (AFU_ORTHOLOGUE AFUA_2G08260)-RELATED"/>
    <property type="match status" value="1"/>
</dbReference>
<dbReference type="InterPro" id="IPR013785">
    <property type="entry name" value="Aldolase_TIM"/>
</dbReference>
<dbReference type="Proteomes" id="UP000654947">
    <property type="component" value="Unassembled WGS sequence"/>
</dbReference>
<evidence type="ECO:0000313" key="4">
    <source>
        <dbReference type="EMBL" id="GHD36400.1"/>
    </source>
</evidence>
<dbReference type="Pfam" id="PF00724">
    <property type="entry name" value="Oxidored_FMN"/>
    <property type="match status" value="1"/>
</dbReference>
<evidence type="ECO:0000259" key="3">
    <source>
        <dbReference type="Pfam" id="PF00724"/>
    </source>
</evidence>
<dbReference type="AlphaFoldDB" id="A0A919CLC4"/>
<dbReference type="GO" id="GO:0010181">
    <property type="term" value="F:FMN binding"/>
    <property type="evidence" value="ECO:0007669"/>
    <property type="project" value="InterPro"/>
</dbReference>
<dbReference type="SUPFAM" id="SSF51395">
    <property type="entry name" value="FMN-linked oxidoreductases"/>
    <property type="match status" value="1"/>
</dbReference>
<sequence>MSTRAEQFLNRPLALGSAKIPNRLAMAPMTRMHSPGGVPGPDVAAYYARRAAAGTGLIITEGTYIGHPTAGESDQVPRFAGTEQLQGWGRVAQEVHAAGAAIMPQLWHIGIQRTAGAPPFTDAPSVGPSGIALDGTTGAGTALTLADIDDLIASFAQAAAQAEHLGFDGVELHGAHGYLIDQFLWQRTNHRTDSYGGDPVSRTRFAADIVEAVREKVSADFPVLLRFSQWKADHYHAQIAPTPEDLDTVLAPLARAGVTAFHASGRRYWEPAFPESDPDLNIAGWAKKVTGLPAITVGSVGLDGVFAPDRLGRSAEVTGIDALLDRLEAEEFDMVAVGRALLADPAWAEKVLSGRGDDLISYTKDAVRTLH</sequence>
<dbReference type="Gene3D" id="3.20.20.70">
    <property type="entry name" value="Aldolase class I"/>
    <property type="match status" value="1"/>
</dbReference>